<dbReference type="EMBL" id="CAUYUJ010021203">
    <property type="protein sequence ID" value="CAK0903308.1"/>
    <property type="molecule type" value="Genomic_DNA"/>
</dbReference>
<dbReference type="Gene3D" id="1.25.40.10">
    <property type="entry name" value="Tetratricopeptide repeat domain"/>
    <property type="match status" value="1"/>
</dbReference>
<dbReference type="Proteomes" id="UP001189429">
    <property type="component" value="Unassembled WGS sequence"/>
</dbReference>
<protein>
    <submittedName>
        <fullName evidence="2">Uncharacterized protein</fullName>
    </submittedName>
</protein>
<name>A0ABN9XY30_9DINO</name>
<keyword evidence="3" id="KW-1185">Reference proteome</keyword>
<organism evidence="2 3">
    <name type="scientific">Prorocentrum cordatum</name>
    <dbReference type="NCBI Taxonomy" id="2364126"/>
    <lineage>
        <taxon>Eukaryota</taxon>
        <taxon>Sar</taxon>
        <taxon>Alveolata</taxon>
        <taxon>Dinophyceae</taxon>
        <taxon>Prorocentrales</taxon>
        <taxon>Prorocentraceae</taxon>
        <taxon>Prorocentrum</taxon>
    </lineage>
</organism>
<evidence type="ECO:0000256" key="1">
    <source>
        <dbReference type="SAM" id="MobiDB-lite"/>
    </source>
</evidence>
<accession>A0ABN9XY30</accession>
<feature type="compositionally biased region" description="Low complexity" evidence="1">
    <location>
        <begin position="90"/>
        <end position="99"/>
    </location>
</feature>
<comment type="caution">
    <text evidence="2">The sequence shown here is derived from an EMBL/GenBank/DDBJ whole genome shotgun (WGS) entry which is preliminary data.</text>
</comment>
<feature type="region of interest" description="Disordered" evidence="1">
    <location>
        <begin position="75"/>
        <end position="111"/>
    </location>
</feature>
<reference evidence="2" key="1">
    <citation type="submission" date="2023-10" db="EMBL/GenBank/DDBJ databases">
        <authorList>
            <person name="Chen Y."/>
            <person name="Shah S."/>
            <person name="Dougan E. K."/>
            <person name="Thang M."/>
            <person name="Chan C."/>
        </authorList>
    </citation>
    <scope>NUCLEOTIDE SEQUENCE [LARGE SCALE GENOMIC DNA]</scope>
</reference>
<proteinExistence type="predicted"/>
<gene>
    <name evidence="2" type="ORF">PCOR1329_LOCUS79658</name>
</gene>
<evidence type="ECO:0000313" key="3">
    <source>
        <dbReference type="Proteomes" id="UP001189429"/>
    </source>
</evidence>
<evidence type="ECO:0000313" key="2">
    <source>
        <dbReference type="EMBL" id="CAK0903308.1"/>
    </source>
</evidence>
<sequence>MREAKLEPDASGFRARIGALGRSGQWQRAQSLSVEMRETTLEPGVSWYNLRVEVARRRRRRACLAAARAEDAGAGAAASGARLGRRRVPAAEAAVASARESGRQLGSGAAK</sequence>
<dbReference type="InterPro" id="IPR011990">
    <property type="entry name" value="TPR-like_helical_dom_sf"/>
</dbReference>